<dbReference type="OrthoDB" id="2015447at2759"/>
<proteinExistence type="inferred from homology"/>
<comment type="similarity">
    <text evidence="1">Belongs to the prefoldin subunit beta family.</text>
</comment>
<organism evidence="4 5">
    <name type="scientific">Wallemia hederae</name>
    <dbReference type="NCBI Taxonomy" id="1540922"/>
    <lineage>
        <taxon>Eukaryota</taxon>
        <taxon>Fungi</taxon>
        <taxon>Dikarya</taxon>
        <taxon>Basidiomycota</taxon>
        <taxon>Wallemiomycotina</taxon>
        <taxon>Wallemiomycetes</taxon>
        <taxon>Wallemiales</taxon>
        <taxon>Wallemiaceae</taxon>
        <taxon>Wallemia</taxon>
    </lineage>
</organism>
<keyword evidence="2" id="KW-0143">Chaperone</keyword>
<dbReference type="Gene3D" id="1.10.287.370">
    <property type="match status" value="1"/>
</dbReference>
<dbReference type="GO" id="GO:0005737">
    <property type="term" value="C:cytoplasm"/>
    <property type="evidence" value="ECO:0007669"/>
    <property type="project" value="TreeGrafter"/>
</dbReference>
<protein>
    <recommendedName>
        <fullName evidence="6">Prefoldin subunit 1</fullName>
    </recommendedName>
</protein>
<gene>
    <name evidence="4" type="ORF">E3P99_03840</name>
</gene>
<dbReference type="GO" id="GO:0044183">
    <property type="term" value="F:protein folding chaperone"/>
    <property type="evidence" value="ECO:0007669"/>
    <property type="project" value="TreeGrafter"/>
</dbReference>
<evidence type="ECO:0000313" key="4">
    <source>
        <dbReference type="EMBL" id="TIA85956.1"/>
    </source>
</evidence>
<dbReference type="Pfam" id="PF01920">
    <property type="entry name" value="Prefoldin_2"/>
    <property type="match status" value="1"/>
</dbReference>
<dbReference type="InterPro" id="IPR009053">
    <property type="entry name" value="Prefoldin"/>
</dbReference>
<dbReference type="InterPro" id="IPR002777">
    <property type="entry name" value="PFD_beta-like"/>
</dbReference>
<dbReference type="Proteomes" id="UP000310189">
    <property type="component" value="Unassembled WGS sequence"/>
</dbReference>
<dbReference type="PANTHER" id="PTHR20903:SF0">
    <property type="entry name" value="PREFOLDIN SUBUNIT 1"/>
    <property type="match status" value="1"/>
</dbReference>
<comment type="caution">
    <text evidence="4">The sequence shown here is derived from an EMBL/GenBank/DDBJ whole genome shotgun (WGS) entry which is preliminary data.</text>
</comment>
<reference evidence="4 5" key="1">
    <citation type="submission" date="2019-03" db="EMBL/GenBank/DDBJ databases">
        <title>Sequencing 23 genomes of Wallemia ichthyophaga.</title>
        <authorList>
            <person name="Gostincar C."/>
        </authorList>
    </citation>
    <scope>NUCLEOTIDE SEQUENCE [LARGE SCALE GENOMIC DNA]</scope>
    <source>
        <strain evidence="4 5">EXF-5753</strain>
    </source>
</reference>
<dbReference type="PANTHER" id="PTHR20903">
    <property type="entry name" value="PREFOLDIN SUBUNIT 1-RELATED"/>
    <property type="match status" value="1"/>
</dbReference>
<keyword evidence="3" id="KW-0175">Coiled coil</keyword>
<accession>A0A4T0FGU2</accession>
<dbReference type="GO" id="GO:0016272">
    <property type="term" value="C:prefoldin complex"/>
    <property type="evidence" value="ECO:0007669"/>
    <property type="project" value="InterPro"/>
</dbReference>
<dbReference type="SUPFAM" id="SSF46579">
    <property type="entry name" value="Prefoldin"/>
    <property type="match status" value="1"/>
</dbReference>
<sequence>MSVQNDEALHKVLFNIQQQAVNAEKALRAVSMQQASRAREKRLVQLTRAELESIPDDGEGALYNGVGKMFIKVERKDLLDDLTKQEKSLLEDLVALEKKQAFMKKEVANAQGNLRDVFQSRN</sequence>
<evidence type="ECO:0000256" key="1">
    <source>
        <dbReference type="ARBA" id="ARBA00008045"/>
    </source>
</evidence>
<evidence type="ECO:0000256" key="2">
    <source>
        <dbReference type="ARBA" id="ARBA00023186"/>
    </source>
</evidence>
<dbReference type="AlphaFoldDB" id="A0A4T0FGU2"/>
<evidence type="ECO:0000313" key="5">
    <source>
        <dbReference type="Proteomes" id="UP000310189"/>
    </source>
</evidence>
<dbReference type="GO" id="GO:0051082">
    <property type="term" value="F:unfolded protein binding"/>
    <property type="evidence" value="ECO:0007669"/>
    <property type="project" value="InterPro"/>
</dbReference>
<dbReference type="EMBL" id="SPNW01000093">
    <property type="protein sequence ID" value="TIA85956.1"/>
    <property type="molecule type" value="Genomic_DNA"/>
</dbReference>
<name>A0A4T0FGU2_9BASI</name>
<evidence type="ECO:0000256" key="3">
    <source>
        <dbReference type="SAM" id="Coils"/>
    </source>
</evidence>
<feature type="coiled-coil region" evidence="3">
    <location>
        <begin position="79"/>
        <end position="113"/>
    </location>
</feature>
<evidence type="ECO:0008006" key="6">
    <source>
        <dbReference type="Google" id="ProtNLM"/>
    </source>
</evidence>
<keyword evidence="5" id="KW-1185">Reference proteome</keyword>